<dbReference type="Pfam" id="PF10338">
    <property type="entry name" value="YBL028C_N"/>
    <property type="match status" value="1"/>
</dbReference>
<sequence>MAKSARSSKFISSSCYELTTSLLTRPGRIKSNKTKLANAVFRPVEEARMARLSEKVLAIANSSKEPLRMPGAMEVETEKEPEKIEVAQDKEGSQLLIPRLLLQALDMVLTVFPGVMEVDDEAVTLERGKKKINASKVRRRGRASRHAVVFPGLDKKSSGKSSGGIRKGVGRRSGK</sequence>
<feature type="compositionally biased region" description="Basic residues" evidence="1">
    <location>
        <begin position="134"/>
        <end position="145"/>
    </location>
</feature>
<feature type="domain" description="DUF2423" evidence="2">
    <location>
        <begin position="29"/>
        <end position="61"/>
    </location>
</feature>
<dbReference type="InterPro" id="IPR019434">
    <property type="entry name" value="DUF2423"/>
</dbReference>
<evidence type="ECO:0000256" key="1">
    <source>
        <dbReference type="SAM" id="MobiDB-lite"/>
    </source>
</evidence>
<evidence type="ECO:0000259" key="2">
    <source>
        <dbReference type="Pfam" id="PF10338"/>
    </source>
</evidence>
<reference evidence="3 4" key="1">
    <citation type="submission" date="2024-02" db="EMBL/GenBank/DDBJ databases">
        <title>Discinaceae phylogenomics.</title>
        <authorList>
            <person name="Dirks A.C."/>
            <person name="James T.Y."/>
        </authorList>
    </citation>
    <scope>NUCLEOTIDE SEQUENCE [LARGE SCALE GENOMIC DNA]</scope>
    <source>
        <strain evidence="3 4">ACD0624</strain>
    </source>
</reference>
<accession>A0ABR3GDF2</accession>
<comment type="caution">
    <text evidence="3">The sequence shown here is derived from an EMBL/GenBank/DDBJ whole genome shotgun (WGS) entry which is preliminary data.</text>
</comment>
<keyword evidence="4" id="KW-1185">Reference proteome</keyword>
<dbReference type="EMBL" id="JBBBZM010000110">
    <property type="protein sequence ID" value="KAL0633888.1"/>
    <property type="molecule type" value="Genomic_DNA"/>
</dbReference>
<protein>
    <recommendedName>
        <fullName evidence="2">DUF2423 domain-containing protein</fullName>
    </recommendedName>
</protein>
<gene>
    <name evidence="3" type="ORF">Q9L58_007191</name>
</gene>
<evidence type="ECO:0000313" key="4">
    <source>
        <dbReference type="Proteomes" id="UP001447188"/>
    </source>
</evidence>
<name>A0ABR3GDF2_9PEZI</name>
<organism evidence="3 4">
    <name type="scientific">Discina gigas</name>
    <dbReference type="NCBI Taxonomy" id="1032678"/>
    <lineage>
        <taxon>Eukaryota</taxon>
        <taxon>Fungi</taxon>
        <taxon>Dikarya</taxon>
        <taxon>Ascomycota</taxon>
        <taxon>Pezizomycotina</taxon>
        <taxon>Pezizomycetes</taxon>
        <taxon>Pezizales</taxon>
        <taxon>Discinaceae</taxon>
        <taxon>Discina</taxon>
    </lineage>
</organism>
<evidence type="ECO:0000313" key="3">
    <source>
        <dbReference type="EMBL" id="KAL0633888.1"/>
    </source>
</evidence>
<dbReference type="Proteomes" id="UP001447188">
    <property type="component" value="Unassembled WGS sequence"/>
</dbReference>
<proteinExistence type="predicted"/>
<dbReference type="PANTHER" id="PTHR28219:SF1">
    <property type="entry name" value="UPF0642 PROTEIN YBL028C"/>
    <property type="match status" value="1"/>
</dbReference>
<feature type="region of interest" description="Disordered" evidence="1">
    <location>
        <begin position="134"/>
        <end position="175"/>
    </location>
</feature>
<dbReference type="PANTHER" id="PTHR28219">
    <property type="entry name" value="UPF0642 PROTEIN YBL028C"/>
    <property type="match status" value="1"/>
</dbReference>